<evidence type="ECO:0000313" key="2">
    <source>
        <dbReference type="Proteomes" id="UP001632339"/>
    </source>
</evidence>
<dbReference type="EMBL" id="JBJXCW010000026">
    <property type="protein sequence ID" value="MFN0298684.1"/>
    <property type="molecule type" value="Genomic_DNA"/>
</dbReference>
<reference evidence="1 2" key="1">
    <citation type="submission" date="2024-12" db="EMBL/GenBank/DDBJ databases">
        <title>C001-4G Acinetobacter sp. assembled genome.</title>
        <authorList>
            <person name="D'Arcy K."/>
            <person name="Kingdon A.D.H."/>
            <person name="Breen A."/>
            <person name="Mckeown C."/>
            <person name="Allman E."/>
            <person name="Sharma P."/>
            <person name="Mcleman A."/>
            <person name="Roberts A.P."/>
        </authorList>
    </citation>
    <scope>NUCLEOTIDE SEQUENCE [LARGE SCALE GENOMIC DNA]</scope>
    <source>
        <strain evidence="1 2">C1-4G</strain>
    </source>
</reference>
<evidence type="ECO:0000313" key="1">
    <source>
        <dbReference type="EMBL" id="MFN0298684.1"/>
    </source>
</evidence>
<sequence length="53" mass="5902">MSKIIKMDENELDIAMAAAHVLHKTSIAVARSETVLYVEYDALVKPRKVACLD</sequence>
<dbReference type="Proteomes" id="UP001632339">
    <property type="component" value="Unassembled WGS sequence"/>
</dbReference>
<organism evidence="1 2">
    <name type="scientific">Acinetobacter albensis</name>
    <dbReference type="NCBI Taxonomy" id="1673609"/>
    <lineage>
        <taxon>Bacteria</taxon>
        <taxon>Pseudomonadati</taxon>
        <taxon>Pseudomonadota</taxon>
        <taxon>Gammaproteobacteria</taxon>
        <taxon>Moraxellales</taxon>
        <taxon>Moraxellaceae</taxon>
        <taxon>Acinetobacter</taxon>
    </lineage>
</organism>
<proteinExistence type="predicted"/>
<dbReference type="RefSeq" id="WP_165493759.1">
    <property type="nucleotide sequence ID" value="NZ_JBJXCW010000026.1"/>
</dbReference>
<accession>A0ABW9JZB6</accession>
<protein>
    <submittedName>
        <fullName evidence="1">Uncharacterized protein</fullName>
    </submittedName>
</protein>
<keyword evidence="2" id="KW-1185">Reference proteome</keyword>
<comment type="caution">
    <text evidence="1">The sequence shown here is derived from an EMBL/GenBank/DDBJ whole genome shotgun (WGS) entry which is preliminary data.</text>
</comment>
<gene>
    <name evidence="1" type="ORF">ACKVE0_14390</name>
</gene>
<name>A0ABW9JZB6_9GAMM</name>